<accession>A0A8S9UMS1</accession>
<dbReference type="InterPro" id="IPR054722">
    <property type="entry name" value="PolX-like_BBD"/>
</dbReference>
<feature type="domain" description="Retrovirus-related Pol polyprotein from transposon TNT 1-94-like beta-barrel" evidence="1">
    <location>
        <begin position="4"/>
        <end position="46"/>
    </location>
</feature>
<name>A0A8S9UMS1_PHYIN</name>
<dbReference type="Proteomes" id="UP000704712">
    <property type="component" value="Unassembled WGS sequence"/>
</dbReference>
<organism evidence="2 3">
    <name type="scientific">Phytophthora infestans</name>
    <name type="common">Potato late blight agent</name>
    <name type="synonym">Botrytis infestans</name>
    <dbReference type="NCBI Taxonomy" id="4787"/>
    <lineage>
        <taxon>Eukaryota</taxon>
        <taxon>Sar</taxon>
        <taxon>Stramenopiles</taxon>
        <taxon>Oomycota</taxon>
        <taxon>Peronosporomycetes</taxon>
        <taxon>Peronosporales</taxon>
        <taxon>Peronosporaceae</taxon>
        <taxon>Phytophthora</taxon>
    </lineage>
</organism>
<comment type="caution">
    <text evidence="2">The sequence shown here is derived from an EMBL/GenBank/DDBJ whole genome shotgun (WGS) entry which is preliminary data.</text>
</comment>
<gene>
    <name evidence="2" type="ORF">GN958_ATG08792</name>
</gene>
<evidence type="ECO:0000313" key="2">
    <source>
        <dbReference type="EMBL" id="KAF4142010.1"/>
    </source>
</evidence>
<dbReference type="AlphaFoldDB" id="A0A8S9UMS1"/>
<reference evidence="2" key="1">
    <citation type="submission" date="2020-03" db="EMBL/GenBank/DDBJ databases">
        <title>Hybrid Assembly of Korean Phytophthora infestans isolates.</title>
        <authorList>
            <person name="Prokchorchik M."/>
            <person name="Lee Y."/>
            <person name="Seo J."/>
            <person name="Cho J.-H."/>
            <person name="Park Y.-E."/>
            <person name="Jang D.-C."/>
            <person name="Im J.-S."/>
            <person name="Choi J.-G."/>
            <person name="Park H.-J."/>
            <person name="Lee G.-B."/>
            <person name="Lee Y.-G."/>
            <person name="Hong S.-Y."/>
            <person name="Cho K."/>
            <person name="Sohn K.H."/>
        </authorList>
    </citation>
    <scope>NUCLEOTIDE SEQUENCE</scope>
    <source>
        <strain evidence="2">KR_2_A2</strain>
    </source>
</reference>
<proteinExistence type="predicted"/>
<dbReference type="EMBL" id="JAACNO010001226">
    <property type="protein sequence ID" value="KAF4142010.1"/>
    <property type="molecule type" value="Genomic_DNA"/>
</dbReference>
<evidence type="ECO:0000313" key="3">
    <source>
        <dbReference type="Proteomes" id="UP000704712"/>
    </source>
</evidence>
<protein>
    <recommendedName>
        <fullName evidence="1">Retrovirus-related Pol polyprotein from transposon TNT 1-94-like beta-barrel domain-containing protein</fullName>
    </recommendedName>
</protein>
<evidence type="ECO:0000259" key="1">
    <source>
        <dbReference type="Pfam" id="PF22936"/>
    </source>
</evidence>
<dbReference type="Pfam" id="PF22936">
    <property type="entry name" value="Pol_BBD"/>
    <property type="match status" value="1"/>
</dbReference>
<sequence length="87" mass="10012">MVLMEAVGIGNIHIRGYQDQRIVVQNALHIPKLDRRLLSVPRITSRSLVVDFGATFCWFMRGNKTILKVQRWAKLTSFMKSPNELLS</sequence>